<sequence>MLPQLLIKMLQIIKIQYQIIIYLLGVLFGKSLTDWDDEEPVNQSYQKLQVDELPVIETLPRLDYRQLLVE</sequence>
<name>A0A0K6GR88_9BACL</name>
<protein>
    <submittedName>
        <fullName evidence="2">Uncharacterized protein</fullName>
    </submittedName>
</protein>
<dbReference type="EMBL" id="CYGZ01000016">
    <property type="protein sequence ID" value="CUA80877.1"/>
    <property type="molecule type" value="Genomic_DNA"/>
</dbReference>
<reference evidence="2" key="1">
    <citation type="submission" date="2015-08" db="EMBL/GenBank/DDBJ databases">
        <title>Complete DNA Sequence of Pseudomonas syringae pv. actinidiae, the Causal Agent of Kiwifruit Canker Disease.</title>
        <authorList>
            <person name="Rikkerink E.H.A."/>
            <person name="Fineran P.C."/>
        </authorList>
    </citation>
    <scope>NUCLEOTIDE SEQUENCE</scope>
    <source>
        <strain evidence="2">DSM 27374</strain>
    </source>
</reference>
<evidence type="ECO:0000313" key="1">
    <source>
        <dbReference type="EMBL" id="CUA80877.1"/>
    </source>
</evidence>
<reference evidence="3" key="2">
    <citation type="submission" date="2015-08" db="EMBL/GenBank/DDBJ databases">
        <authorList>
            <person name="Varghese N."/>
        </authorList>
    </citation>
    <scope>NUCLEOTIDE SEQUENCE [LARGE SCALE GENOMIC DNA]</scope>
    <source>
        <strain evidence="3">DSM 27374</strain>
    </source>
</reference>
<evidence type="ECO:0000313" key="2">
    <source>
        <dbReference type="EMBL" id="CUA81117.1"/>
    </source>
</evidence>
<gene>
    <name evidence="1" type="ORF">Ga0061060_11657</name>
    <name evidence="2" type="ORF">Ga0061060_12138</name>
</gene>
<evidence type="ECO:0000313" key="3">
    <source>
        <dbReference type="Proteomes" id="UP000182738"/>
    </source>
</evidence>
<keyword evidence="3" id="KW-1185">Reference proteome</keyword>
<proteinExistence type="predicted"/>
<dbReference type="EMBL" id="CYGZ01000021">
    <property type="protein sequence ID" value="CUA81117.1"/>
    <property type="molecule type" value="Genomic_DNA"/>
</dbReference>
<organism evidence="2 3">
    <name type="scientific">Anoxybacillus suryakundensis</name>
    <dbReference type="NCBI Taxonomy" id="1325335"/>
    <lineage>
        <taxon>Bacteria</taxon>
        <taxon>Bacillati</taxon>
        <taxon>Bacillota</taxon>
        <taxon>Bacilli</taxon>
        <taxon>Bacillales</taxon>
        <taxon>Anoxybacillaceae</taxon>
        <taxon>Anoxybacillus</taxon>
    </lineage>
</organism>
<accession>A0A0K6GR88</accession>
<dbReference type="Proteomes" id="UP000182738">
    <property type="component" value="Unassembled WGS sequence"/>
</dbReference>
<dbReference type="AlphaFoldDB" id="A0A0K6GR88"/>
<feature type="non-terminal residue" evidence="2">
    <location>
        <position position="70"/>
    </location>
</feature>